<evidence type="ECO:0000313" key="1">
    <source>
        <dbReference type="EMBL" id="KUM46019.1"/>
    </source>
</evidence>
<sequence>MYVWWMSKVRSPCPYEGCSLYVVRFKSMLPVCLLYVPFRMSVFCELSGYLIQVDVQVAPFNPPHSVRLSI</sequence>
<reference evidence="1" key="1">
    <citation type="journal article" date="2015" name="Genome Biol. Evol.">
        <title>Organellar Genomes of White Spruce (Picea glauca): Assembly and Annotation.</title>
        <authorList>
            <person name="Jackman S.D."/>
            <person name="Warren R.L."/>
            <person name="Gibb E.A."/>
            <person name="Vandervalk B.P."/>
            <person name="Mohamadi H."/>
            <person name="Chu J."/>
            <person name="Raymond A."/>
            <person name="Pleasance S."/>
            <person name="Coope R."/>
            <person name="Wildung M.R."/>
            <person name="Ritland C.E."/>
            <person name="Bousquet J."/>
            <person name="Jones S.J."/>
            <person name="Bohlmann J."/>
            <person name="Birol I."/>
        </authorList>
    </citation>
    <scope>NUCLEOTIDE SEQUENCE [LARGE SCALE GENOMIC DNA]</scope>
    <source>
        <tissue evidence="1">Flushing bud</tissue>
    </source>
</reference>
<dbReference type="AlphaFoldDB" id="A0A101LVB1"/>
<comment type="caution">
    <text evidence="1">The sequence shown here is derived from an EMBL/GenBank/DDBJ whole genome shotgun (WGS) entry which is preliminary data.</text>
</comment>
<geneLocation type="mitochondrion" evidence="1"/>
<keyword evidence="1" id="KW-0496">Mitochondrion</keyword>
<protein>
    <submittedName>
        <fullName evidence="1">Uncharacterized protein</fullName>
    </submittedName>
</protein>
<proteinExistence type="predicted"/>
<gene>
    <name evidence="1" type="ORF">ABT39_MTgene2122</name>
</gene>
<accession>A0A101LVB1</accession>
<dbReference type="EMBL" id="LKAM01000014">
    <property type="protein sequence ID" value="KUM46019.1"/>
    <property type="molecule type" value="Genomic_DNA"/>
</dbReference>
<organism evidence="1">
    <name type="scientific">Picea glauca</name>
    <name type="common">White spruce</name>
    <name type="synonym">Pinus glauca</name>
    <dbReference type="NCBI Taxonomy" id="3330"/>
    <lineage>
        <taxon>Eukaryota</taxon>
        <taxon>Viridiplantae</taxon>
        <taxon>Streptophyta</taxon>
        <taxon>Embryophyta</taxon>
        <taxon>Tracheophyta</taxon>
        <taxon>Spermatophyta</taxon>
        <taxon>Pinopsida</taxon>
        <taxon>Pinidae</taxon>
        <taxon>Conifers I</taxon>
        <taxon>Pinales</taxon>
        <taxon>Pinaceae</taxon>
        <taxon>Picea</taxon>
    </lineage>
</organism>
<name>A0A101LVB1_PICGL</name>